<gene>
    <name evidence="2" type="ORF">GCM10023167_16030</name>
</gene>
<dbReference type="EMBL" id="BAABGL010000008">
    <property type="protein sequence ID" value="GAA4389913.1"/>
    <property type="molecule type" value="Genomic_DNA"/>
</dbReference>
<dbReference type="PANTHER" id="PTHR22642:SF2">
    <property type="entry name" value="PROTEIN LONG AFTER FAR-RED 3"/>
    <property type="match status" value="1"/>
</dbReference>
<name>A0ABP8JF60_9MICO</name>
<dbReference type="Gene3D" id="2.30.40.10">
    <property type="entry name" value="Urease, subunit C, domain 1"/>
    <property type="match status" value="1"/>
</dbReference>
<organism evidence="2 3">
    <name type="scientific">Brevibacterium pityocampae</name>
    <dbReference type="NCBI Taxonomy" id="506594"/>
    <lineage>
        <taxon>Bacteria</taxon>
        <taxon>Bacillati</taxon>
        <taxon>Actinomycetota</taxon>
        <taxon>Actinomycetes</taxon>
        <taxon>Micrococcales</taxon>
        <taxon>Brevibacteriaceae</taxon>
        <taxon>Brevibacterium</taxon>
    </lineage>
</organism>
<dbReference type="InterPro" id="IPR013108">
    <property type="entry name" value="Amidohydro_3"/>
</dbReference>
<dbReference type="PANTHER" id="PTHR22642">
    <property type="entry name" value="IMIDAZOLONEPROPIONASE"/>
    <property type="match status" value="1"/>
</dbReference>
<dbReference type="RefSeq" id="WP_345031270.1">
    <property type="nucleotide sequence ID" value="NZ_BAABGL010000008.1"/>
</dbReference>
<feature type="domain" description="Amidohydrolase 3" evidence="1">
    <location>
        <begin position="6"/>
        <end position="128"/>
    </location>
</feature>
<dbReference type="SUPFAM" id="SSF51556">
    <property type="entry name" value="Metallo-dependent hydrolases"/>
    <property type="match status" value="1"/>
</dbReference>
<evidence type="ECO:0000259" key="1">
    <source>
        <dbReference type="Pfam" id="PF07969"/>
    </source>
</evidence>
<evidence type="ECO:0000313" key="2">
    <source>
        <dbReference type="EMBL" id="GAA4389913.1"/>
    </source>
</evidence>
<dbReference type="SUPFAM" id="SSF51338">
    <property type="entry name" value="Composite domain of metallo-dependent hydrolases"/>
    <property type="match status" value="1"/>
</dbReference>
<evidence type="ECO:0000313" key="3">
    <source>
        <dbReference type="Proteomes" id="UP001500642"/>
    </source>
</evidence>
<dbReference type="InterPro" id="IPR011059">
    <property type="entry name" value="Metal-dep_hydrolase_composite"/>
</dbReference>
<accession>A0ABP8JF60</accession>
<keyword evidence="3" id="KW-1185">Reference proteome</keyword>
<comment type="caution">
    <text evidence="2">The sequence shown here is derived from an EMBL/GenBank/DDBJ whole genome shotgun (WGS) entry which is preliminary data.</text>
</comment>
<proteinExistence type="predicted"/>
<dbReference type="InterPro" id="IPR032466">
    <property type="entry name" value="Metal_Hydrolase"/>
</dbReference>
<dbReference type="Gene3D" id="3.20.20.140">
    <property type="entry name" value="Metal-dependent hydrolases"/>
    <property type="match status" value="1"/>
</dbReference>
<dbReference type="Pfam" id="PF07969">
    <property type="entry name" value="Amidohydro_3"/>
    <property type="match status" value="1"/>
</dbReference>
<sequence length="135" mass="14330">MARAPGPERTQLCYRVRSLIDAGIRVPGSSDAPVVDGSPILGIHDFVNRRTAGGAEFGPAETITAEQALRAYTVDSAYASHEDTLKGDLSIGKLADFTVLSDDLLQVRAEELKDVQVGATVVGGEIRYDDGAIRS</sequence>
<protein>
    <recommendedName>
        <fullName evidence="1">Amidohydrolase 3 domain-containing protein</fullName>
    </recommendedName>
</protein>
<dbReference type="Proteomes" id="UP001500642">
    <property type="component" value="Unassembled WGS sequence"/>
</dbReference>
<reference evidence="3" key="1">
    <citation type="journal article" date="2019" name="Int. J. Syst. Evol. Microbiol.">
        <title>The Global Catalogue of Microorganisms (GCM) 10K type strain sequencing project: providing services to taxonomists for standard genome sequencing and annotation.</title>
        <authorList>
            <consortium name="The Broad Institute Genomics Platform"/>
            <consortium name="The Broad Institute Genome Sequencing Center for Infectious Disease"/>
            <person name="Wu L."/>
            <person name="Ma J."/>
        </authorList>
    </citation>
    <scope>NUCLEOTIDE SEQUENCE [LARGE SCALE GENOMIC DNA]</scope>
    <source>
        <strain evidence="3">JCM 17808</strain>
    </source>
</reference>